<dbReference type="GO" id="GO:0030337">
    <property type="term" value="F:DNA polymerase processivity factor activity"/>
    <property type="evidence" value="ECO:0007669"/>
    <property type="project" value="TreeGrafter"/>
</dbReference>
<protein>
    <submittedName>
        <fullName evidence="1">Transcription elongation factor-like</fullName>
    </submittedName>
</protein>
<evidence type="ECO:0000313" key="1">
    <source>
        <dbReference type="EMBL" id="KAG7163601.1"/>
    </source>
</evidence>
<dbReference type="GO" id="GO:0042645">
    <property type="term" value="C:mitochondrial nucleoid"/>
    <property type="evidence" value="ECO:0007669"/>
    <property type="project" value="TreeGrafter"/>
</dbReference>
<dbReference type="GO" id="GO:0006392">
    <property type="term" value="P:transcription elongation by mitochondrial RNA polymerase"/>
    <property type="evidence" value="ECO:0007669"/>
    <property type="project" value="InterPro"/>
</dbReference>
<dbReference type="PANTHER" id="PTHR21053:SF2">
    <property type="entry name" value="TRANSCRIPTION ELONGATION FACTOR, MITOCHONDRIAL"/>
    <property type="match status" value="1"/>
</dbReference>
<sequence>MVCQYVEAMFTIKLLAHLPVSDPNAKQFIPYCTSLKTSDTTEENGKLYDLSTYELPYSEKEKLLIIETINNASPEDFTRLKVTKGVIKKLLKSKSQVGSYQDVSQLLFIDGMGIKAVENLCKLVLKNGKIEKSGNDLCEDDFENVVYKKRLVKPRLDPLLIKTFQTMVSLHVTAGFLAWTKFDYSGKILDLYIEELLNSDSRFDTPKIYERVTEAVMTIPPADIYVWEERSNYGHLQKAALGTIIISLQLAQIKGMMTALLASRREESEGSRLVYLREVLVPKLFNLKVGEERISGLKLADKLMEGEQVMDWLLPLPLEDDVQELYFSIESNYRRYVATSLFVGIAFHQAVLQHNNKALMILCR</sequence>
<keyword evidence="1" id="KW-0251">Elongation factor</keyword>
<comment type="caution">
    <text evidence="1">The sequence shown here is derived from an EMBL/GenBank/DDBJ whole genome shotgun (WGS) entry which is preliminary data.</text>
</comment>
<keyword evidence="2" id="KW-1185">Reference proteome</keyword>
<dbReference type="GO" id="GO:0003746">
    <property type="term" value="F:translation elongation factor activity"/>
    <property type="evidence" value="ECO:0007669"/>
    <property type="project" value="UniProtKB-KW"/>
</dbReference>
<evidence type="ECO:0000313" key="2">
    <source>
        <dbReference type="Proteomes" id="UP000747542"/>
    </source>
</evidence>
<dbReference type="PANTHER" id="PTHR21053">
    <property type="entry name" value="TRANSCRIPTION ELONGATION FACTOR, MITOCHONDRIAL"/>
    <property type="match status" value="1"/>
</dbReference>
<organism evidence="1 2">
    <name type="scientific">Homarus americanus</name>
    <name type="common">American lobster</name>
    <dbReference type="NCBI Taxonomy" id="6706"/>
    <lineage>
        <taxon>Eukaryota</taxon>
        <taxon>Metazoa</taxon>
        <taxon>Ecdysozoa</taxon>
        <taxon>Arthropoda</taxon>
        <taxon>Crustacea</taxon>
        <taxon>Multicrustacea</taxon>
        <taxon>Malacostraca</taxon>
        <taxon>Eumalacostraca</taxon>
        <taxon>Eucarida</taxon>
        <taxon>Decapoda</taxon>
        <taxon>Pleocyemata</taxon>
        <taxon>Astacidea</taxon>
        <taxon>Nephropoidea</taxon>
        <taxon>Nephropidae</taxon>
        <taxon>Homarus</taxon>
    </lineage>
</organism>
<proteinExistence type="predicted"/>
<name>A0A8J5JWK8_HOMAM</name>
<dbReference type="AlphaFoldDB" id="A0A8J5JWK8"/>
<dbReference type="EMBL" id="JAHLQT010026447">
    <property type="protein sequence ID" value="KAG7163601.1"/>
    <property type="molecule type" value="Genomic_DNA"/>
</dbReference>
<dbReference type="InterPro" id="IPR039150">
    <property type="entry name" value="TEFM"/>
</dbReference>
<gene>
    <name evidence="1" type="primary">TEFM-L</name>
    <name evidence="1" type="ORF">Hamer_G002812</name>
</gene>
<accession>A0A8J5JWK8</accession>
<reference evidence="1" key="1">
    <citation type="journal article" date="2021" name="Sci. Adv.">
        <title>The American lobster genome reveals insights on longevity, neural, and immune adaptations.</title>
        <authorList>
            <person name="Polinski J.M."/>
            <person name="Zimin A.V."/>
            <person name="Clark K.F."/>
            <person name="Kohn A.B."/>
            <person name="Sadowski N."/>
            <person name="Timp W."/>
            <person name="Ptitsyn A."/>
            <person name="Khanna P."/>
            <person name="Romanova D.Y."/>
            <person name="Williams P."/>
            <person name="Greenwood S.J."/>
            <person name="Moroz L.L."/>
            <person name="Walt D.R."/>
            <person name="Bodnar A.G."/>
        </authorList>
    </citation>
    <scope>NUCLEOTIDE SEQUENCE</scope>
    <source>
        <strain evidence="1">GMGI-L3</strain>
    </source>
</reference>
<dbReference type="Proteomes" id="UP000747542">
    <property type="component" value="Unassembled WGS sequence"/>
</dbReference>
<keyword evidence="1" id="KW-0648">Protein biosynthesis</keyword>